<dbReference type="AlphaFoldDB" id="D8TN17"/>
<feature type="region of interest" description="Disordered" evidence="7">
    <location>
        <begin position="199"/>
        <end position="236"/>
    </location>
</feature>
<keyword evidence="1" id="KW-0493">Microtubule</keyword>
<feature type="region of interest" description="Disordered" evidence="7">
    <location>
        <begin position="320"/>
        <end position="380"/>
    </location>
</feature>
<accession>D8TN17</accession>
<dbReference type="OrthoDB" id="553288at2759"/>
<name>D8TN17_VOLCA</name>
<evidence type="ECO:0000256" key="7">
    <source>
        <dbReference type="SAM" id="MobiDB-lite"/>
    </source>
</evidence>
<evidence type="ECO:0000256" key="5">
    <source>
        <dbReference type="ARBA" id="ARBA00023175"/>
    </source>
</evidence>
<reference evidence="8 9" key="1">
    <citation type="journal article" date="2010" name="Science">
        <title>Genomic analysis of organismal complexity in the multicellular green alga Volvox carteri.</title>
        <authorList>
            <person name="Prochnik S.E."/>
            <person name="Umen J."/>
            <person name="Nedelcu A.M."/>
            <person name="Hallmann A."/>
            <person name="Miller S.M."/>
            <person name="Nishii I."/>
            <person name="Ferris P."/>
            <person name="Kuo A."/>
            <person name="Mitros T."/>
            <person name="Fritz-Laylin L.K."/>
            <person name="Hellsten U."/>
            <person name="Chapman J."/>
            <person name="Simakov O."/>
            <person name="Rensing S.A."/>
            <person name="Terry A."/>
            <person name="Pangilinan J."/>
            <person name="Kapitonov V."/>
            <person name="Jurka J."/>
            <person name="Salamov A."/>
            <person name="Shapiro H."/>
            <person name="Schmutz J."/>
            <person name="Grimwood J."/>
            <person name="Lindquist E."/>
            <person name="Lucas S."/>
            <person name="Grigoriev I.V."/>
            <person name="Schmitt R."/>
            <person name="Kirk D."/>
            <person name="Rokhsar D.S."/>
        </authorList>
    </citation>
    <scope>NUCLEOTIDE SEQUENCE [LARGE SCALE GENOMIC DNA]</scope>
    <source>
        <strain evidence="9">f. Nagariensis / Eve</strain>
    </source>
</reference>
<proteinExistence type="predicted"/>
<feature type="coiled-coil region" evidence="6">
    <location>
        <begin position="755"/>
        <end position="838"/>
    </location>
</feature>
<evidence type="ECO:0000256" key="4">
    <source>
        <dbReference type="ARBA" id="ARBA00023054"/>
    </source>
</evidence>
<dbReference type="InterPro" id="IPR044986">
    <property type="entry name" value="KIF15/KIN-12"/>
</dbReference>
<dbReference type="InParanoid" id="D8TN17"/>
<gene>
    <name evidence="8" type="ORF">VOLCADRAFT_88089</name>
</gene>
<feature type="compositionally biased region" description="Low complexity" evidence="7">
    <location>
        <begin position="323"/>
        <end position="351"/>
    </location>
</feature>
<feature type="region of interest" description="Disordered" evidence="7">
    <location>
        <begin position="50"/>
        <end position="69"/>
    </location>
</feature>
<keyword evidence="3" id="KW-0067">ATP-binding</keyword>
<dbReference type="GO" id="GO:0005524">
    <property type="term" value="F:ATP binding"/>
    <property type="evidence" value="ECO:0007669"/>
    <property type="project" value="UniProtKB-KW"/>
</dbReference>
<keyword evidence="9" id="KW-1185">Reference proteome</keyword>
<evidence type="ECO:0000256" key="6">
    <source>
        <dbReference type="SAM" id="Coils"/>
    </source>
</evidence>
<feature type="coiled-coil region" evidence="6">
    <location>
        <begin position="389"/>
        <end position="462"/>
    </location>
</feature>
<sequence length="922" mass="97762">MDILPEDYDAQSQGSPDAECEVLELREQIAMLTKQFYQERQQWLEEKRRLQEATKPIQPASSLQFQQTDDLGRTGSRLTHQRMSSGMFLGSEAGSEAVCEDASQGGLSAREPCSSFCSSCQSTRSASPNQTGSAAGSSSTASMDTSGTKPELLLTLTDLRRQLEESRRQQDSASMRWALEREALQRQIHALISMSADTTSGGLQDGGGLESGAADGILTRGSLGHTGHEGEREDEDGLLPSERVSSLEMMVEELQSWSKGQGHEANPVVVRRTPELLEKQLCMLSSSGRAERDNLVAQLRVLAADATRARRETRGTVELVPCPALTPQTSAPAAAAAATPSLTPRSRSPSPVFATLRRRSSSSTSHPSGGGGGGLSTFHAPTLRDSVSAAELLAEKAVLERELRRYREECVAVPRAEYAELSSLRNQMAFMETEMEQLRGEVEEAVKMREAAEAEMAEALQDCVAVPQDEYQRLLCVEAESRAREAVCAIEAASPAVLHSNTQSVPLEEHRRLLAAVQERDALADQITALQQKLVSAKSEAQAATAAQKDAEEAAAAAAAEVEAAADASASAAAAAAAADAAATQFELVALREQLAATVEAAVAESKRLGMQVSELYEELEMLRNRNLELEAEAEAARHALASGQVQASGKAQAAAAAAEKAHSVLLGELHGLKSRIAELEEELGEARRAVGAAEEERNNLSMELAAEEEERVGAVVGGIAGGYDGVEDGGGDNYAAAAVPGAMEGFEEGESDDVYDVQSRLRILQEELEAMRRAQQAAQEENDVLMREAEAVRQALADTQAAREAAEAAAAAAAAASEAAARELDATKVQLAEAQALEQLFNSKRECFQLSRRVVRGLPPEWLATVGSTAAAATTAAAPAPGGGGGHAFERLGSGGTLLTSVPLPAEAVVSEEEEEEEEVV</sequence>
<dbReference type="EMBL" id="GL378328">
    <property type="protein sequence ID" value="EFJ51348.1"/>
    <property type="molecule type" value="Genomic_DNA"/>
</dbReference>
<dbReference type="Proteomes" id="UP000001058">
    <property type="component" value="Unassembled WGS sequence"/>
</dbReference>
<feature type="coiled-coil region" evidence="6">
    <location>
        <begin position="606"/>
        <end position="713"/>
    </location>
</feature>
<feature type="coiled-coil region" evidence="6">
    <location>
        <begin position="513"/>
        <end position="554"/>
    </location>
</feature>
<evidence type="ECO:0000313" key="8">
    <source>
        <dbReference type="EMBL" id="EFJ51348.1"/>
    </source>
</evidence>
<evidence type="ECO:0000256" key="3">
    <source>
        <dbReference type="ARBA" id="ARBA00022840"/>
    </source>
</evidence>
<keyword evidence="5" id="KW-0505">Motor protein</keyword>
<dbReference type="GeneID" id="9620580"/>
<feature type="compositionally biased region" description="Polar residues" evidence="7">
    <location>
        <begin position="59"/>
        <end position="69"/>
    </location>
</feature>
<dbReference type="KEGG" id="vcn:VOLCADRAFT_88089"/>
<keyword evidence="2" id="KW-0547">Nucleotide-binding</keyword>
<keyword evidence="4 6" id="KW-0175">Coiled coil</keyword>
<dbReference type="PANTHER" id="PTHR37739:SF8">
    <property type="entry name" value="KINESIN-LIKE PROTEIN KIN-12D"/>
    <property type="match status" value="1"/>
</dbReference>
<evidence type="ECO:0000256" key="1">
    <source>
        <dbReference type="ARBA" id="ARBA00022701"/>
    </source>
</evidence>
<evidence type="ECO:0000313" key="9">
    <source>
        <dbReference type="Proteomes" id="UP000001058"/>
    </source>
</evidence>
<protein>
    <submittedName>
        <fullName evidence="8">Uncharacterized protein</fullName>
    </submittedName>
</protein>
<organism evidence="9">
    <name type="scientific">Volvox carteri f. nagariensis</name>
    <dbReference type="NCBI Taxonomy" id="3068"/>
    <lineage>
        <taxon>Eukaryota</taxon>
        <taxon>Viridiplantae</taxon>
        <taxon>Chlorophyta</taxon>
        <taxon>core chlorophytes</taxon>
        <taxon>Chlorophyceae</taxon>
        <taxon>CS clade</taxon>
        <taxon>Chlamydomonadales</taxon>
        <taxon>Volvocaceae</taxon>
        <taxon>Volvox</taxon>
    </lineage>
</organism>
<dbReference type="RefSeq" id="XP_002947815.1">
    <property type="nucleotide sequence ID" value="XM_002947769.1"/>
</dbReference>
<evidence type="ECO:0000256" key="2">
    <source>
        <dbReference type="ARBA" id="ARBA00022741"/>
    </source>
</evidence>
<dbReference type="GO" id="GO:0005874">
    <property type="term" value="C:microtubule"/>
    <property type="evidence" value="ECO:0007669"/>
    <property type="project" value="UniProtKB-KW"/>
</dbReference>
<feature type="region of interest" description="Disordered" evidence="7">
    <location>
        <begin position="118"/>
        <end position="150"/>
    </location>
</feature>
<dbReference type="PANTHER" id="PTHR37739">
    <property type="entry name" value="KINESIN-LIKE PROTEIN KIN-12D"/>
    <property type="match status" value="1"/>
</dbReference>